<keyword evidence="1" id="KW-0479">Metal-binding</keyword>
<feature type="non-terminal residue" evidence="10">
    <location>
        <position position="1"/>
    </location>
</feature>
<dbReference type="AlphaFoldDB" id="A0A395I7M1"/>
<feature type="domain" description="Zn(2)-C6 fungal-type" evidence="8">
    <location>
        <begin position="73"/>
        <end position="102"/>
    </location>
</feature>
<dbReference type="GeneID" id="37196747"/>
<keyword evidence="7" id="KW-0863">Zinc-finger</keyword>
<dbReference type="InterPro" id="IPR013087">
    <property type="entry name" value="Znf_C2H2_type"/>
</dbReference>
<dbReference type="OrthoDB" id="6365676at2759"/>
<dbReference type="RefSeq" id="XP_025555099.1">
    <property type="nucleotide sequence ID" value="XM_025692458.1"/>
</dbReference>
<evidence type="ECO:0000313" key="10">
    <source>
        <dbReference type="EMBL" id="RAL15945.1"/>
    </source>
</evidence>
<dbReference type="SUPFAM" id="SSF57701">
    <property type="entry name" value="Zn2/Cys6 DNA-binding domain"/>
    <property type="match status" value="1"/>
</dbReference>
<dbReference type="GO" id="GO:0000981">
    <property type="term" value="F:DNA-binding transcription factor activity, RNA polymerase II-specific"/>
    <property type="evidence" value="ECO:0007669"/>
    <property type="project" value="InterPro"/>
</dbReference>
<evidence type="ECO:0000256" key="5">
    <source>
        <dbReference type="ARBA" id="ARBA00023163"/>
    </source>
</evidence>
<reference evidence="10 11" key="1">
    <citation type="submission" date="2018-02" db="EMBL/GenBank/DDBJ databases">
        <title>The genomes of Aspergillus section Nigri reveals drivers in fungal speciation.</title>
        <authorList>
            <consortium name="DOE Joint Genome Institute"/>
            <person name="Vesth T.C."/>
            <person name="Nybo J."/>
            <person name="Theobald S."/>
            <person name="Brandl J."/>
            <person name="Frisvad J.C."/>
            <person name="Nielsen K.F."/>
            <person name="Lyhne E.K."/>
            <person name="Kogle M.E."/>
            <person name="Kuo A."/>
            <person name="Riley R."/>
            <person name="Clum A."/>
            <person name="Nolan M."/>
            <person name="Lipzen A."/>
            <person name="Salamov A."/>
            <person name="Henrissat B."/>
            <person name="Wiebenga A."/>
            <person name="De vries R.P."/>
            <person name="Grigoriev I.V."/>
            <person name="Mortensen U.H."/>
            <person name="Andersen M.R."/>
            <person name="Baker S.E."/>
        </authorList>
    </citation>
    <scope>NUCLEOTIDE SEQUENCE [LARGE SCALE GENOMIC DNA]</scope>
    <source>
        <strain evidence="10 11">CBS 101889</strain>
    </source>
</reference>
<keyword evidence="6" id="KW-0539">Nucleus</keyword>
<proteinExistence type="predicted"/>
<name>A0A395I7M1_ASPHC</name>
<dbReference type="SMART" id="SM00066">
    <property type="entry name" value="GAL4"/>
    <property type="match status" value="1"/>
</dbReference>
<dbReference type="GO" id="GO:0009893">
    <property type="term" value="P:positive regulation of metabolic process"/>
    <property type="evidence" value="ECO:0007669"/>
    <property type="project" value="UniProtKB-ARBA"/>
</dbReference>
<dbReference type="InterPro" id="IPR036236">
    <property type="entry name" value="Znf_C2H2_sf"/>
</dbReference>
<evidence type="ECO:0000256" key="7">
    <source>
        <dbReference type="PROSITE-ProRule" id="PRU00042"/>
    </source>
</evidence>
<dbReference type="PROSITE" id="PS50157">
    <property type="entry name" value="ZINC_FINGER_C2H2_2"/>
    <property type="match status" value="1"/>
</dbReference>
<evidence type="ECO:0000259" key="9">
    <source>
        <dbReference type="PROSITE" id="PS50157"/>
    </source>
</evidence>
<evidence type="ECO:0000256" key="1">
    <source>
        <dbReference type="ARBA" id="ARBA00022723"/>
    </source>
</evidence>
<keyword evidence="11" id="KW-1185">Reference proteome</keyword>
<feature type="domain" description="C2H2-type" evidence="9">
    <location>
        <begin position="1"/>
        <end position="28"/>
    </location>
</feature>
<protein>
    <recommendedName>
        <fullName evidence="12">Zn(2)-C6 fungal-type domain-containing protein</fullName>
    </recommendedName>
</protein>
<evidence type="ECO:0000256" key="3">
    <source>
        <dbReference type="ARBA" id="ARBA00023015"/>
    </source>
</evidence>
<dbReference type="PROSITE" id="PS50048">
    <property type="entry name" value="ZN2_CY6_FUNGAL_2"/>
    <property type="match status" value="1"/>
</dbReference>
<evidence type="ECO:0000256" key="2">
    <source>
        <dbReference type="ARBA" id="ARBA00022833"/>
    </source>
</evidence>
<evidence type="ECO:0008006" key="12">
    <source>
        <dbReference type="Google" id="ProtNLM"/>
    </source>
</evidence>
<dbReference type="GO" id="GO:0008270">
    <property type="term" value="F:zinc ion binding"/>
    <property type="evidence" value="ECO:0007669"/>
    <property type="project" value="UniProtKB-KW"/>
</dbReference>
<dbReference type="GO" id="GO:0003677">
    <property type="term" value="F:DNA binding"/>
    <property type="evidence" value="ECO:0007669"/>
    <property type="project" value="UniProtKB-KW"/>
</dbReference>
<keyword evidence="4" id="KW-0238">DNA-binding</keyword>
<dbReference type="EMBL" id="KZ824270">
    <property type="protein sequence ID" value="RAL15945.1"/>
    <property type="molecule type" value="Genomic_DNA"/>
</dbReference>
<keyword evidence="5" id="KW-0804">Transcription</keyword>
<dbReference type="Proteomes" id="UP000248961">
    <property type="component" value="Unassembled WGS sequence"/>
</dbReference>
<accession>A0A395I7M1</accession>
<organism evidence="10 11">
    <name type="scientific">Aspergillus homomorphus (strain CBS 101889)</name>
    <dbReference type="NCBI Taxonomy" id="1450537"/>
    <lineage>
        <taxon>Eukaryota</taxon>
        <taxon>Fungi</taxon>
        <taxon>Dikarya</taxon>
        <taxon>Ascomycota</taxon>
        <taxon>Pezizomycotina</taxon>
        <taxon>Eurotiomycetes</taxon>
        <taxon>Eurotiomycetidae</taxon>
        <taxon>Eurotiales</taxon>
        <taxon>Aspergillaceae</taxon>
        <taxon>Aspergillus</taxon>
        <taxon>Aspergillus subgen. Circumdati</taxon>
    </lineage>
</organism>
<gene>
    <name evidence="10" type="ORF">BO97DRAFT_362216</name>
</gene>
<dbReference type="InterPro" id="IPR036864">
    <property type="entry name" value="Zn2-C6_fun-type_DNA-bd_sf"/>
</dbReference>
<dbReference type="Pfam" id="PF00172">
    <property type="entry name" value="Zn_clus"/>
    <property type="match status" value="1"/>
</dbReference>
<dbReference type="Gene3D" id="4.10.240.10">
    <property type="entry name" value="Zn(2)-C6 fungal-type DNA-binding domain"/>
    <property type="match status" value="1"/>
</dbReference>
<dbReference type="CDD" id="cd00067">
    <property type="entry name" value="GAL4"/>
    <property type="match status" value="1"/>
</dbReference>
<dbReference type="VEuPathDB" id="FungiDB:BO97DRAFT_362216"/>
<evidence type="ECO:0000313" key="11">
    <source>
        <dbReference type="Proteomes" id="UP000248961"/>
    </source>
</evidence>
<dbReference type="PANTHER" id="PTHR47660:SF2">
    <property type="entry name" value="TRANSCRIPTION FACTOR WITH C2H2 AND ZN(2)-CYS(6) DNA BINDING DOMAIN (EUROFUNG)"/>
    <property type="match status" value="1"/>
</dbReference>
<keyword evidence="3" id="KW-0805">Transcription regulation</keyword>
<evidence type="ECO:0000256" key="6">
    <source>
        <dbReference type="ARBA" id="ARBA00023242"/>
    </source>
</evidence>
<dbReference type="STRING" id="1450537.A0A395I7M1"/>
<evidence type="ECO:0000259" key="8">
    <source>
        <dbReference type="PROSITE" id="PS50048"/>
    </source>
</evidence>
<dbReference type="Gene3D" id="3.30.160.60">
    <property type="entry name" value="Classic Zinc Finger"/>
    <property type="match status" value="1"/>
</dbReference>
<dbReference type="PANTHER" id="PTHR47660">
    <property type="entry name" value="TRANSCRIPTION FACTOR WITH C2H2 AND ZN(2)-CYS(6) DNA BINDING DOMAIN (EUROFUNG)-RELATED-RELATED"/>
    <property type="match status" value="1"/>
</dbReference>
<evidence type="ECO:0000256" key="4">
    <source>
        <dbReference type="ARBA" id="ARBA00023125"/>
    </source>
</evidence>
<dbReference type="InterPro" id="IPR001138">
    <property type="entry name" value="Zn2Cys6_DnaBD"/>
</dbReference>
<keyword evidence="2" id="KW-0862">Zinc</keyword>
<sequence length="159" mass="17626">WTCSPCAATFHRIDHYKRHISSRAADKPYRCSFCTSSYKRRDVLRRHWKSCSARLRSGYTIPEARAGGKERHACDACARLKKSCDGGVPCLECKARGRGCTYRRVGRASDDGVEREEGGDSQLGLRAGEDLEAGPWSLGPQNFYSLQAAKVSAYGGFNL</sequence>
<dbReference type="SUPFAM" id="SSF57667">
    <property type="entry name" value="beta-beta-alpha zinc fingers"/>
    <property type="match status" value="1"/>
</dbReference>